<organism evidence="2 3">
    <name type="scientific">Brassica carinata</name>
    <name type="common">Ethiopian mustard</name>
    <name type="synonym">Abyssinian cabbage</name>
    <dbReference type="NCBI Taxonomy" id="52824"/>
    <lineage>
        <taxon>Eukaryota</taxon>
        <taxon>Viridiplantae</taxon>
        <taxon>Streptophyta</taxon>
        <taxon>Embryophyta</taxon>
        <taxon>Tracheophyta</taxon>
        <taxon>Spermatophyta</taxon>
        <taxon>Magnoliopsida</taxon>
        <taxon>eudicotyledons</taxon>
        <taxon>Gunneridae</taxon>
        <taxon>Pentapetalae</taxon>
        <taxon>rosids</taxon>
        <taxon>malvids</taxon>
        <taxon>Brassicales</taxon>
        <taxon>Brassicaceae</taxon>
        <taxon>Brassiceae</taxon>
        <taxon>Brassica</taxon>
    </lineage>
</organism>
<dbReference type="SUPFAM" id="SSF81383">
    <property type="entry name" value="F-box domain"/>
    <property type="match status" value="1"/>
</dbReference>
<gene>
    <name evidence="2" type="ORF">Bca52824_077499</name>
</gene>
<reference evidence="2 3" key="1">
    <citation type="submission" date="2020-02" db="EMBL/GenBank/DDBJ databases">
        <authorList>
            <person name="Ma Q."/>
            <person name="Huang Y."/>
            <person name="Song X."/>
            <person name="Pei D."/>
        </authorList>
    </citation>
    <scope>NUCLEOTIDE SEQUENCE [LARGE SCALE GENOMIC DNA]</scope>
    <source>
        <strain evidence="2">Sxm20200214</strain>
        <tissue evidence="2">Leaf</tissue>
    </source>
</reference>
<dbReference type="Proteomes" id="UP000886595">
    <property type="component" value="Unassembled WGS sequence"/>
</dbReference>
<comment type="caution">
    <text evidence="2">The sequence shown here is derived from an EMBL/GenBank/DDBJ whole genome shotgun (WGS) entry which is preliminary data.</text>
</comment>
<feature type="domain" description="F-box" evidence="1">
    <location>
        <begin position="16"/>
        <end position="56"/>
    </location>
</feature>
<keyword evidence="3" id="KW-1185">Reference proteome</keyword>
<dbReference type="InterPro" id="IPR036047">
    <property type="entry name" value="F-box-like_dom_sf"/>
</dbReference>
<dbReference type="Pfam" id="PF00646">
    <property type="entry name" value="F-box"/>
    <property type="match status" value="1"/>
</dbReference>
<dbReference type="InterPro" id="IPR001810">
    <property type="entry name" value="F-box_dom"/>
</dbReference>
<evidence type="ECO:0000313" key="2">
    <source>
        <dbReference type="EMBL" id="KAG2258205.1"/>
    </source>
</evidence>
<dbReference type="Gene3D" id="1.20.1280.50">
    <property type="match status" value="1"/>
</dbReference>
<dbReference type="OrthoDB" id="1113663at2759"/>
<dbReference type="EMBL" id="JAAMPC010000015">
    <property type="protein sequence ID" value="KAG2258205.1"/>
    <property type="molecule type" value="Genomic_DNA"/>
</dbReference>
<sequence>MSKYLFRRREDIAPEISFDLVIEILTRLPATSLMRFKCVSKLWSCLICSRYFSNLYLTVASSPSSPPRPLGLYMSLNYATHDDCKSMEVCKTPGKSELVSLTLYHRRLVIVLNHRR</sequence>
<accession>A0A8X7PW06</accession>
<dbReference type="SMART" id="SM00256">
    <property type="entry name" value="FBOX"/>
    <property type="match status" value="1"/>
</dbReference>
<protein>
    <recommendedName>
        <fullName evidence="1">F-box domain-containing protein</fullName>
    </recommendedName>
</protein>
<proteinExistence type="predicted"/>
<dbReference type="PANTHER" id="PTHR31111:SF37">
    <property type="entry name" value="F-BOX ONLY PROTEIN 8"/>
    <property type="match status" value="1"/>
</dbReference>
<name>A0A8X7PW06_BRACI</name>
<dbReference type="AlphaFoldDB" id="A0A8X7PW06"/>
<dbReference type="PANTHER" id="PTHR31111">
    <property type="entry name" value="BNAA05G37150D PROTEIN-RELATED"/>
    <property type="match status" value="1"/>
</dbReference>
<evidence type="ECO:0000259" key="1">
    <source>
        <dbReference type="SMART" id="SM00256"/>
    </source>
</evidence>
<evidence type="ECO:0000313" key="3">
    <source>
        <dbReference type="Proteomes" id="UP000886595"/>
    </source>
</evidence>